<proteinExistence type="predicted"/>
<feature type="chain" id="PRO_5016674551" description="NolW-like domain-containing protein" evidence="1">
    <location>
        <begin position="25"/>
        <end position="262"/>
    </location>
</feature>
<sequence length="262" mass="28133">MKTPALKCSLVLLLALGLGQAALAIEVITLNWRDANEVADALAPHLRADESASALDNRLILDVSPARAAQLRQIVSSLDVRPVSLLVEVEQQSSRRGGSATIDWGGKISGSDVEIGTGDGVDLRAKGRDSRADSRLTLRLLDNRSAYIAMSDSRPLPWQVVGPRGPIGGIDYREAIRGFHVRPRLAGGDRVLVDIATRDDAFRGRTLDASRLATTVEGRLGDWIVLGGVGQDNRGREVVLFGAGAARANVARQVRLRITRLP</sequence>
<protein>
    <recommendedName>
        <fullName evidence="4">NolW-like domain-containing protein</fullName>
    </recommendedName>
</protein>
<evidence type="ECO:0000313" key="2">
    <source>
        <dbReference type="EMBL" id="AXK40598.1"/>
    </source>
</evidence>
<dbReference type="OrthoDB" id="5401600at2"/>
<dbReference type="KEGG" id="ccah:DWG20_14835"/>
<dbReference type="AlphaFoldDB" id="A0A345Y9J6"/>
<keyword evidence="1" id="KW-0732">Signal</keyword>
<gene>
    <name evidence="2" type="ORF">DWG20_14835</name>
</gene>
<dbReference type="EMBL" id="CP031337">
    <property type="protein sequence ID" value="AXK40598.1"/>
    <property type="molecule type" value="Genomic_DNA"/>
</dbReference>
<organism evidence="2 3">
    <name type="scientific">Crenobacter cavernae</name>
    <dbReference type="NCBI Taxonomy" id="2290923"/>
    <lineage>
        <taxon>Bacteria</taxon>
        <taxon>Pseudomonadati</taxon>
        <taxon>Pseudomonadota</taxon>
        <taxon>Betaproteobacteria</taxon>
        <taxon>Neisseriales</taxon>
        <taxon>Neisseriaceae</taxon>
        <taxon>Crenobacter</taxon>
    </lineage>
</organism>
<feature type="signal peptide" evidence="1">
    <location>
        <begin position="1"/>
        <end position="24"/>
    </location>
</feature>
<reference evidence="2 3" key="1">
    <citation type="submission" date="2018-07" db="EMBL/GenBank/DDBJ databases">
        <title>Crenobacter cavernae sp. nov., isolated from a karst cave.</title>
        <authorList>
            <person name="Zhu H."/>
        </authorList>
    </citation>
    <scope>NUCLEOTIDE SEQUENCE [LARGE SCALE GENOMIC DNA]</scope>
    <source>
        <strain evidence="2 3">K1W11S-77</strain>
    </source>
</reference>
<accession>A0A345Y9J6</accession>
<dbReference type="RefSeq" id="WP_115434525.1">
    <property type="nucleotide sequence ID" value="NZ_CP031337.1"/>
</dbReference>
<name>A0A345Y9J6_9NEIS</name>
<evidence type="ECO:0008006" key="4">
    <source>
        <dbReference type="Google" id="ProtNLM"/>
    </source>
</evidence>
<dbReference type="Proteomes" id="UP000254537">
    <property type="component" value="Chromosome"/>
</dbReference>
<evidence type="ECO:0000313" key="3">
    <source>
        <dbReference type="Proteomes" id="UP000254537"/>
    </source>
</evidence>
<evidence type="ECO:0000256" key="1">
    <source>
        <dbReference type="SAM" id="SignalP"/>
    </source>
</evidence>